<reference evidence="1 2" key="1">
    <citation type="submission" date="2017-12" db="EMBL/GenBank/DDBJ databases">
        <title>Integrating genomic resources of turbot (Scophthalmus maximus) in depth evaluation of genetic and physical mapping variation across individuals.</title>
        <authorList>
            <person name="Martinez P."/>
        </authorList>
    </citation>
    <scope>NUCLEOTIDE SEQUENCE [LARGE SCALE GENOMIC DNA]</scope>
</reference>
<dbReference type="Proteomes" id="UP000246464">
    <property type="component" value="Chromosome 18"/>
</dbReference>
<gene>
    <name evidence="1" type="ORF">SMAX5B_007204</name>
</gene>
<sequence>GGGCPHETLLNEWKLFDQMKRKNKREKNEGNEGVKVERGRHVVLDEVCSPRSYTPPLPPSSERFHIIFMLKESERKI</sequence>
<accession>A0A2U9CQX5</accession>
<keyword evidence="2" id="KW-1185">Reference proteome</keyword>
<organism evidence="1 2">
    <name type="scientific">Scophthalmus maximus</name>
    <name type="common">Turbot</name>
    <name type="synonym">Psetta maxima</name>
    <dbReference type="NCBI Taxonomy" id="52904"/>
    <lineage>
        <taxon>Eukaryota</taxon>
        <taxon>Metazoa</taxon>
        <taxon>Chordata</taxon>
        <taxon>Craniata</taxon>
        <taxon>Vertebrata</taxon>
        <taxon>Euteleostomi</taxon>
        <taxon>Actinopterygii</taxon>
        <taxon>Neopterygii</taxon>
        <taxon>Teleostei</taxon>
        <taxon>Neoteleostei</taxon>
        <taxon>Acanthomorphata</taxon>
        <taxon>Carangaria</taxon>
        <taxon>Pleuronectiformes</taxon>
        <taxon>Pleuronectoidei</taxon>
        <taxon>Scophthalmidae</taxon>
        <taxon>Scophthalmus</taxon>
    </lineage>
</organism>
<dbReference type="EMBL" id="CP026260">
    <property type="protein sequence ID" value="AWP18239.1"/>
    <property type="molecule type" value="Genomic_DNA"/>
</dbReference>
<evidence type="ECO:0000313" key="2">
    <source>
        <dbReference type="Proteomes" id="UP000246464"/>
    </source>
</evidence>
<feature type="non-terminal residue" evidence="1">
    <location>
        <position position="1"/>
    </location>
</feature>
<protein>
    <submittedName>
        <fullName evidence="1">Uncharacterized protein</fullName>
    </submittedName>
</protein>
<evidence type="ECO:0000313" key="1">
    <source>
        <dbReference type="EMBL" id="AWP18239.1"/>
    </source>
</evidence>
<dbReference type="AlphaFoldDB" id="A0A2U9CQX5"/>
<proteinExistence type="predicted"/>
<name>A0A2U9CQX5_SCOMX</name>